<reference evidence="9 10" key="1">
    <citation type="journal article" date="2016" name="Genome Biol. Evol.">
        <title>Divergent and convergent evolution of fungal pathogenicity.</title>
        <authorList>
            <person name="Shang Y."/>
            <person name="Xiao G."/>
            <person name="Zheng P."/>
            <person name="Cen K."/>
            <person name="Zhan S."/>
            <person name="Wang C."/>
        </authorList>
    </citation>
    <scope>NUCLEOTIDE SEQUENCE [LARGE SCALE GENOMIC DNA]</scope>
    <source>
        <strain evidence="9 10">RCEF 264</strain>
    </source>
</reference>
<keyword evidence="4 7" id="KW-0812">Transmembrane</keyword>
<dbReference type="InterPro" id="IPR050360">
    <property type="entry name" value="MFS_Sugar_Transporters"/>
</dbReference>
<sequence length="551" mass="60245">MGLKEVFTESTIAKYVRVIRASPRSLVANKRLLLTTLLFSTAGMPLTLDQGSSSLIPSLPGFEKAFDINSGTDAATISNFVSIVYVGAAVGAALSFFFNDRLGRLWSFRLYFFIWMLGQLIATGSSGRLSALYAARVITGIGIGSLTVTGPMSIVEIAPAETRGLLSSWFSIAFMLALFISTIAVYGISLHMAPSPLQYQVVWFSCAIFAALLIGASFFAAETPRWLFLQGRDEEATAALIRLRGLPADHPRVVSELHDIQTQIAHELGEFGGSKVSRMQNFKAVLKEAFLVPSNLRRLQQASIAFALAQLSGANSVTSYLVPILTLVGVSSQGSKSLLLSGMYSLAKFFFTIITSFFFVDALGRRMSLFIGITVQMISHIYIGVYLKYKAEGPVSTSSGTAAVVMIFFHGFGYSAGLLVLPYVFGGELWPNKIRSFGSAFSQFFHWIFFYAILKATPSILSEMDNWGAFLFFAGWCLIALIYVYLTVPEISGLNMEQTDELFKGPWFSMRRRAKKVQVVHGVDRVETNGSQEADIKGTEKLTAENGASSV</sequence>
<evidence type="ECO:0000256" key="2">
    <source>
        <dbReference type="ARBA" id="ARBA00010992"/>
    </source>
</evidence>
<dbReference type="EMBL" id="AZHD01000011">
    <property type="protein sequence ID" value="OAA59023.1"/>
    <property type="molecule type" value="Genomic_DNA"/>
</dbReference>
<dbReference type="InterPro" id="IPR005829">
    <property type="entry name" value="Sugar_transporter_CS"/>
</dbReference>
<dbReference type="GO" id="GO:0016020">
    <property type="term" value="C:membrane"/>
    <property type="evidence" value="ECO:0007669"/>
    <property type="project" value="UniProtKB-SubCell"/>
</dbReference>
<gene>
    <name evidence="9" type="ORF">SPI_06225</name>
</gene>
<dbReference type="PRINTS" id="PR00171">
    <property type="entry name" value="SUGRTRNSPORT"/>
</dbReference>
<feature type="transmembrane region" description="Helical" evidence="7">
    <location>
        <begin position="77"/>
        <end position="98"/>
    </location>
</feature>
<dbReference type="InterPro" id="IPR036259">
    <property type="entry name" value="MFS_trans_sf"/>
</dbReference>
<feature type="transmembrane region" description="Helical" evidence="7">
    <location>
        <begin position="466"/>
        <end position="486"/>
    </location>
</feature>
<dbReference type="Gene3D" id="1.20.1250.20">
    <property type="entry name" value="MFS general substrate transporter like domains"/>
    <property type="match status" value="1"/>
</dbReference>
<feature type="domain" description="Major facilitator superfamily (MFS) profile" evidence="8">
    <location>
        <begin position="35"/>
        <end position="492"/>
    </location>
</feature>
<keyword evidence="6 7" id="KW-0472">Membrane</keyword>
<evidence type="ECO:0000256" key="3">
    <source>
        <dbReference type="ARBA" id="ARBA00022448"/>
    </source>
</evidence>
<organism evidence="9 10">
    <name type="scientific">Niveomyces insectorum RCEF 264</name>
    <dbReference type="NCBI Taxonomy" id="1081102"/>
    <lineage>
        <taxon>Eukaryota</taxon>
        <taxon>Fungi</taxon>
        <taxon>Dikarya</taxon>
        <taxon>Ascomycota</taxon>
        <taxon>Pezizomycotina</taxon>
        <taxon>Sordariomycetes</taxon>
        <taxon>Hypocreomycetidae</taxon>
        <taxon>Hypocreales</taxon>
        <taxon>Cordycipitaceae</taxon>
        <taxon>Niveomyces</taxon>
    </lineage>
</organism>
<dbReference type="SUPFAM" id="SSF103473">
    <property type="entry name" value="MFS general substrate transporter"/>
    <property type="match status" value="1"/>
</dbReference>
<dbReference type="PROSITE" id="PS00216">
    <property type="entry name" value="SUGAR_TRANSPORT_1"/>
    <property type="match status" value="1"/>
</dbReference>
<evidence type="ECO:0000256" key="5">
    <source>
        <dbReference type="ARBA" id="ARBA00022989"/>
    </source>
</evidence>
<feature type="transmembrane region" description="Helical" evidence="7">
    <location>
        <begin position="133"/>
        <end position="154"/>
    </location>
</feature>
<comment type="caution">
    <text evidence="9">The sequence shown here is derived from an EMBL/GenBank/DDBJ whole genome shotgun (WGS) entry which is preliminary data.</text>
</comment>
<dbReference type="OrthoDB" id="5296287at2759"/>
<feature type="transmembrane region" description="Helical" evidence="7">
    <location>
        <begin position="304"/>
        <end position="326"/>
    </location>
</feature>
<feature type="transmembrane region" description="Helical" evidence="7">
    <location>
        <begin position="401"/>
        <end position="425"/>
    </location>
</feature>
<dbReference type="PANTHER" id="PTHR48022:SF59">
    <property type="entry name" value="MAJOR FACILITATOR SUPERFAMILY (MFS) PROFILE DOMAIN-CONTAINING PROTEIN"/>
    <property type="match status" value="1"/>
</dbReference>
<comment type="similarity">
    <text evidence="2">Belongs to the major facilitator superfamily. Sugar transporter (TC 2.A.1.1) family.</text>
</comment>
<accession>A0A167RWZ1</accession>
<dbReference type="AlphaFoldDB" id="A0A167RWZ1"/>
<dbReference type="InterPro" id="IPR020846">
    <property type="entry name" value="MFS_dom"/>
</dbReference>
<feature type="transmembrane region" description="Helical" evidence="7">
    <location>
        <begin position="110"/>
        <end position="127"/>
    </location>
</feature>
<evidence type="ECO:0000313" key="10">
    <source>
        <dbReference type="Proteomes" id="UP000076874"/>
    </source>
</evidence>
<feature type="transmembrane region" description="Helical" evidence="7">
    <location>
        <begin position="437"/>
        <end position="454"/>
    </location>
</feature>
<protein>
    <submittedName>
        <fullName evidence="9">General substrate transporter</fullName>
    </submittedName>
</protein>
<dbReference type="PROSITE" id="PS50850">
    <property type="entry name" value="MFS"/>
    <property type="match status" value="1"/>
</dbReference>
<keyword evidence="5 7" id="KW-1133">Transmembrane helix</keyword>
<dbReference type="Pfam" id="PF00083">
    <property type="entry name" value="Sugar_tr"/>
    <property type="match status" value="1"/>
</dbReference>
<evidence type="ECO:0000256" key="1">
    <source>
        <dbReference type="ARBA" id="ARBA00004141"/>
    </source>
</evidence>
<feature type="transmembrane region" description="Helical" evidence="7">
    <location>
        <begin position="367"/>
        <end position="389"/>
    </location>
</feature>
<dbReference type="PANTHER" id="PTHR48022">
    <property type="entry name" value="PLASTIDIC GLUCOSE TRANSPORTER 4"/>
    <property type="match status" value="1"/>
</dbReference>
<comment type="subcellular location">
    <subcellularLocation>
        <location evidence="1">Membrane</location>
        <topology evidence="1">Multi-pass membrane protein</topology>
    </subcellularLocation>
</comment>
<dbReference type="Proteomes" id="UP000076874">
    <property type="component" value="Unassembled WGS sequence"/>
</dbReference>
<evidence type="ECO:0000256" key="7">
    <source>
        <dbReference type="SAM" id="Phobius"/>
    </source>
</evidence>
<dbReference type="InterPro" id="IPR005828">
    <property type="entry name" value="MFS_sugar_transport-like"/>
</dbReference>
<keyword evidence="3" id="KW-0813">Transport</keyword>
<feature type="transmembrane region" description="Helical" evidence="7">
    <location>
        <begin position="338"/>
        <end position="360"/>
    </location>
</feature>
<evidence type="ECO:0000259" key="8">
    <source>
        <dbReference type="PROSITE" id="PS50850"/>
    </source>
</evidence>
<feature type="transmembrane region" description="Helical" evidence="7">
    <location>
        <begin position="201"/>
        <end position="221"/>
    </location>
</feature>
<name>A0A167RWZ1_9HYPO</name>
<dbReference type="GO" id="GO:0005351">
    <property type="term" value="F:carbohydrate:proton symporter activity"/>
    <property type="evidence" value="ECO:0007669"/>
    <property type="project" value="TreeGrafter"/>
</dbReference>
<proteinExistence type="inferred from homology"/>
<evidence type="ECO:0000256" key="4">
    <source>
        <dbReference type="ARBA" id="ARBA00022692"/>
    </source>
</evidence>
<keyword evidence="10" id="KW-1185">Reference proteome</keyword>
<evidence type="ECO:0000313" key="9">
    <source>
        <dbReference type="EMBL" id="OAA59023.1"/>
    </source>
</evidence>
<dbReference type="InterPro" id="IPR003663">
    <property type="entry name" value="Sugar/inositol_transpt"/>
</dbReference>
<feature type="transmembrane region" description="Helical" evidence="7">
    <location>
        <begin position="166"/>
        <end position="189"/>
    </location>
</feature>
<evidence type="ECO:0000256" key="6">
    <source>
        <dbReference type="ARBA" id="ARBA00023136"/>
    </source>
</evidence>